<dbReference type="Proteomes" id="UP000239589">
    <property type="component" value="Unassembled WGS sequence"/>
</dbReference>
<dbReference type="AlphaFoldDB" id="A0A2S6CT95"/>
<comment type="caution">
    <text evidence="2">The sequence shown here is derived from an EMBL/GenBank/DDBJ whole genome shotgun (WGS) entry which is preliminary data.</text>
</comment>
<proteinExistence type="predicted"/>
<keyword evidence="1" id="KW-0175">Coiled coil</keyword>
<evidence type="ECO:0000313" key="3">
    <source>
        <dbReference type="Proteomes" id="UP000239589"/>
    </source>
</evidence>
<dbReference type="EMBL" id="PGEM01000087">
    <property type="protein sequence ID" value="PPJ62956.1"/>
    <property type="molecule type" value="Genomic_DNA"/>
</dbReference>
<dbReference type="Pfam" id="PF26643">
    <property type="entry name" value="Slr1339"/>
    <property type="match status" value="1"/>
</dbReference>
<name>A0A2S6CT95_9CYAN</name>
<evidence type="ECO:0000313" key="2">
    <source>
        <dbReference type="EMBL" id="PPJ62956.1"/>
    </source>
</evidence>
<evidence type="ECO:0000256" key="1">
    <source>
        <dbReference type="SAM" id="Coils"/>
    </source>
</evidence>
<gene>
    <name evidence="2" type="ORF">CUN59_12790</name>
</gene>
<dbReference type="OrthoDB" id="425925at2"/>
<dbReference type="NCBIfam" id="NF047397">
    <property type="entry name" value="slr1339_fam"/>
    <property type="match status" value="1"/>
</dbReference>
<sequence length="145" mass="16636">MDLPVTKADVLIDNLLSEVQAEVAENKIPDIQYQPTSYYHLPPIEFIHSPANKSDVFMDNLLADVKADIAEQEAAEHRRKQEELAQEKIRQEEIKNEQRKALEKPAKEWLAKLDPLSSEGLWFERFAEGYPDKLAAAIDYLQTNS</sequence>
<dbReference type="InterPro" id="IPR058106">
    <property type="entry name" value="Slr1339"/>
</dbReference>
<organism evidence="2 3">
    <name type="scientific">Cuspidothrix issatschenkoi CHARLIE-1</name>
    <dbReference type="NCBI Taxonomy" id="2052836"/>
    <lineage>
        <taxon>Bacteria</taxon>
        <taxon>Bacillati</taxon>
        <taxon>Cyanobacteriota</taxon>
        <taxon>Cyanophyceae</taxon>
        <taxon>Nostocales</taxon>
        <taxon>Aphanizomenonaceae</taxon>
        <taxon>Cuspidothrix</taxon>
    </lineage>
</organism>
<accession>A0A2S6CT95</accession>
<keyword evidence="3" id="KW-1185">Reference proteome</keyword>
<reference evidence="2 3" key="1">
    <citation type="submission" date="2018-02" db="EMBL/GenBank/DDBJ databases">
        <title>Discovery of a pederin family compound in a non-symbiotic bloom-forming cyanobacterium.</title>
        <authorList>
            <person name="Kust A."/>
            <person name="Mares J."/>
            <person name="Jokela J."/>
            <person name="Urajova P."/>
            <person name="Hajek J."/>
            <person name="Saurav K."/>
            <person name="Voracova K."/>
            <person name="Fewer D.P."/>
            <person name="Haapaniemi E."/>
            <person name="Permi P."/>
            <person name="Rehakova K."/>
            <person name="Sivonen K."/>
            <person name="Hrouzek P."/>
        </authorList>
    </citation>
    <scope>NUCLEOTIDE SEQUENCE [LARGE SCALE GENOMIC DNA]</scope>
    <source>
        <strain evidence="2 3">CHARLIE-1</strain>
    </source>
</reference>
<protein>
    <submittedName>
        <fullName evidence="2">Uncharacterized protein</fullName>
    </submittedName>
</protein>
<feature type="coiled-coil region" evidence="1">
    <location>
        <begin position="67"/>
        <end position="104"/>
    </location>
</feature>